<protein>
    <submittedName>
        <fullName evidence="1">Uncharacterized protein</fullName>
    </submittedName>
</protein>
<gene>
    <name evidence="1" type="ORF">FQN60_009256</name>
</gene>
<comment type="caution">
    <text evidence="1">The sequence shown here is derived from an EMBL/GenBank/DDBJ whole genome shotgun (WGS) entry which is preliminary data.</text>
</comment>
<dbReference type="EMBL" id="VOFY01003056">
    <property type="protein sequence ID" value="KAA8577369.1"/>
    <property type="molecule type" value="Genomic_DNA"/>
</dbReference>
<evidence type="ECO:0000313" key="2">
    <source>
        <dbReference type="Proteomes" id="UP000327493"/>
    </source>
</evidence>
<keyword evidence="2" id="KW-1185">Reference proteome</keyword>
<name>A0A5J5CA70_9PERO</name>
<organism evidence="1 2">
    <name type="scientific">Etheostoma spectabile</name>
    <name type="common">orangethroat darter</name>
    <dbReference type="NCBI Taxonomy" id="54343"/>
    <lineage>
        <taxon>Eukaryota</taxon>
        <taxon>Metazoa</taxon>
        <taxon>Chordata</taxon>
        <taxon>Craniata</taxon>
        <taxon>Vertebrata</taxon>
        <taxon>Euteleostomi</taxon>
        <taxon>Actinopterygii</taxon>
        <taxon>Neopterygii</taxon>
        <taxon>Teleostei</taxon>
        <taxon>Neoteleostei</taxon>
        <taxon>Acanthomorphata</taxon>
        <taxon>Eupercaria</taxon>
        <taxon>Perciformes</taxon>
        <taxon>Percoidei</taxon>
        <taxon>Percidae</taxon>
        <taxon>Etheostomatinae</taxon>
        <taxon>Etheostoma</taxon>
    </lineage>
</organism>
<dbReference type="AlphaFoldDB" id="A0A5J5CA70"/>
<reference evidence="1 2" key="1">
    <citation type="submission" date="2019-08" db="EMBL/GenBank/DDBJ databases">
        <title>A chromosome-level genome assembly, high-density linkage maps, and genome scans reveal the genomic architecture of hybrid incompatibilities underlying speciation via character displacement in darters (Percidae: Etheostominae).</title>
        <authorList>
            <person name="Moran R.L."/>
            <person name="Catchen J.M."/>
            <person name="Fuller R.C."/>
        </authorList>
    </citation>
    <scope>NUCLEOTIDE SEQUENCE [LARGE SCALE GENOMIC DNA]</scope>
    <source>
        <strain evidence="1">EspeVRDwgs_2016</strain>
        <tissue evidence="1">Muscle</tissue>
    </source>
</reference>
<evidence type="ECO:0000313" key="1">
    <source>
        <dbReference type="EMBL" id="KAA8577369.1"/>
    </source>
</evidence>
<dbReference type="Proteomes" id="UP000327493">
    <property type="component" value="Unassembled WGS sequence"/>
</dbReference>
<sequence>MRIPNKWFSLLHKLQFCHFSCQVPCAFITFYTNVPLNFISNLHVVSLLQAFVTGSGSGVTVGYKFTRCRLVSPTPLDNIARLTSNYATACRHFITTNIAPELDRAAQGVKGTFSQFSK</sequence>
<proteinExistence type="predicted"/>
<accession>A0A5J5CA70</accession>